<dbReference type="Proteomes" id="UP000182045">
    <property type="component" value="Unassembled WGS sequence"/>
</dbReference>
<comment type="caution">
    <text evidence="3">The sequence shown here is derived from an EMBL/GenBank/DDBJ whole genome shotgun (WGS) entry which is preliminary data.</text>
</comment>
<evidence type="ECO:0000313" key="2">
    <source>
        <dbReference type="EMBL" id="CUX80086.1"/>
    </source>
</evidence>
<evidence type="ECO:0000259" key="1">
    <source>
        <dbReference type="Pfam" id="PF00903"/>
    </source>
</evidence>
<sequence>MLTPQFYLFFKGDCLQAMTHYAQTLGGTIEGVFLNKDAASPEERMPGGDDLVMNLALRLGDTLMMASDNSDEMYERPQGFRIQLETPSAAEFDRVYAALSENAREIPMPPGETFWAERFAMFTDRFGTPWMLNFTGARLPDAVT</sequence>
<accession>A0A0P7WPT2</accession>
<dbReference type="OrthoDB" id="9795306at2"/>
<dbReference type="InterPro" id="IPR004360">
    <property type="entry name" value="Glyas_Fos-R_dOase_dom"/>
</dbReference>
<reference evidence="3 4" key="1">
    <citation type="submission" date="2015-09" db="EMBL/GenBank/DDBJ databases">
        <title>Identification and resolution of microdiversity through metagenomic sequencing of parallel consortia.</title>
        <authorList>
            <person name="Nelson W.C."/>
            <person name="Romine M.F."/>
            <person name="Lindemann S.R."/>
        </authorList>
    </citation>
    <scope>NUCLEOTIDE SEQUENCE [LARGE SCALE GENOMIC DNA]</scope>
    <source>
        <strain evidence="3">HL-91</strain>
    </source>
</reference>
<reference evidence="2 5" key="2">
    <citation type="submission" date="2016-01" db="EMBL/GenBank/DDBJ databases">
        <authorList>
            <person name="Varghese N."/>
        </authorList>
    </citation>
    <scope>NUCLEOTIDE SEQUENCE [LARGE SCALE GENOMIC DNA]</scope>
    <source>
        <strain evidence="2 5">HL-91</strain>
    </source>
</reference>
<dbReference type="AlphaFoldDB" id="A0A0P7WPT2"/>
<dbReference type="PANTHER" id="PTHR33990:SF1">
    <property type="entry name" value="PROTEIN YJDN"/>
    <property type="match status" value="1"/>
</dbReference>
<dbReference type="Gene3D" id="3.10.180.10">
    <property type="entry name" value="2,3-Dihydroxybiphenyl 1,2-Dioxygenase, domain 1"/>
    <property type="match status" value="1"/>
</dbReference>
<dbReference type="Pfam" id="PF00903">
    <property type="entry name" value="Glyoxalase"/>
    <property type="match status" value="1"/>
</dbReference>
<dbReference type="CDD" id="cd06588">
    <property type="entry name" value="PhnB_like"/>
    <property type="match status" value="1"/>
</dbReference>
<dbReference type="SUPFAM" id="SSF54593">
    <property type="entry name" value="Glyoxalase/Bleomycin resistance protein/Dihydroxybiphenyl dioxygenase"/>
    <property type="match status" value="1"/>
</dbReference>
<dbReference type="EMBL" id="LJSG01000011">
    <property type="protein sequence ID" value="KPP92842.1"/>
    <property type="molecule type" value="Genomic_DNA"/>
</dbReference>
<gene>
    <name evidence="3" type="primary">phnB</name>
    <name evidence="2" type="ORF">Ga0058931_0791</name>
    <name evidence="3" type="ORF">HLUCCA05_10635</name>
</gene>
<protein>
    <submittedName>
        <fullName evidence="3">PhnB protein</fullName>
    </submittedName>
</protein>
<organism evidence="3 4">
    <name type="scientific">Roseibaca calidilacus</name>
    <dbReference type="NCBI Taxonomy" id="1666912"/>
    <lineage>
        <taxon>Bacteria</taxon>
        <taxon>Pseudomonadati</taxon>
        <taxon>Pseudomonadota</taxon>
        <taxon>Alphaproteobacteria</taxon>
        <taxon>Rhodobacterales</taxon>
        <taxon>Paracoccaceae</taxon>
        <taxon>Roseinatronobacter</taxon>
    </lineage>
</organism>
<feature type="domain" description="Glyoxalase/fosfomycin resistance/dioxygenase" evidence="1">
    <location>
        <begin position="9"/>
        <end position="131"/>
    </location>
</feature>
<evidence type="ECO:0000313" key="5">
    <source>
        <dbReference type="Proteomes" id="UP000182045"/>
    </source>
</evidence>
<dbReference type="RefSeq" id="WP_072245079.1">
    <property type="nucleotide sequence ID" value="NZ_FBYC01000004.1"/>
</dbReference>
<dbReference type="Proteomes" id="UP000050413">
    <property type="component" value="Unassembled WGS sequence"/>
</dbReference>
<dbReference type="EMBL" id="FBYC01000004">
    <property type="protein sequence ID" value="CUX80086.1"/>
    <property type="molecule type" value="Genomic_DNA"/>
</dbReference>
<evidence type="ECO:0000313" key="3">
    <source>
        <dbReference type="EMBL" id="KPP92842.1"/>
    </source>
</evidence>
<dbReference type="STRING" id="1666912.Ga0058931_0791"/>
<dbReference type="PANTHER" id="PTHR33990">
    <property type="entry name" value="PROTEIN YJDN-RELATED"/>
    <property type="match status" value="1"/>
</dbReference>
<dbReference type="InterPro" id="IPR028973">
    <property type="entry name" value="PhnB-like"/>
</dbReference>
<keyword evidence="5" id="KW-1185">Reference proteome</keyword>
<proteinExistence type="predicted"/>
<evidence type="ECO:0000313" key="4">
    <source>
        <dbReference type="Proteomes" id="UP000050413"/>
    </source>
</evidence>
<dbReference type="InterPro" id="IPR029068">
    <property type="entry name" value="Glyas_Bleomycin-R_OHBP_Dase"/>
</dbReference>
<name>A0A0P7WPT2_9RHOB</name>